<dbReference type="GO" id="GO:0006865">
    <property type="term" value="P:amino acid transport"/>
    <property type="evidence" value="ECO:0007669"/>
    <property type="project" value="UniProtKB-KW"/>
</dbReference>
<dbReference type="Gene3D" id="3.40.50.2300">
    <property type="match status" value="2"/>
</dbReference>
<evidence type="ECO:0000256" key="4">
    <source>
        <dbReference type="ARBA" id="ARBA00022970"/>
    </source>
</evidence>
<dbReference type="OrthoDB" id="8871989at2"/>
<accession>A0A221KCL8</accession>
<dbReference type="CDD" id="cd06326">
    <property type="entry name" value="PBP1_ABC_ligand_binding-like"/>
    <property type="match status" value="1"/>
</dbReference>
<dbReference type="AlphaFoldDB" id="A0A221KCL8"/>
<dbReference type="PANTHER" id="PTHR47235:SF1">
    <property type="entry name" value="BLR6548 PROTEIN"/>
    <property type="match status" value="1"/>
</dbReference>
<dbReference type="PANTHER" id="PTHR47235">
    <property type="entry name" value="BLR6548 PROTEIN"/>
    <property type="match status" value="1"/>
</dbReference>
<keyword evidence="2" id="KW-0813">Transport</keyword>
<dbReference type="PROSITE" id="PS51318">
    <property type="entry name" value="TAT"/>
    <property type="match status" value="1"/>
</dbReference>
<evidence type="ECO:0000256" key="1">
    <source>
        <dbReference type="ARBA" id="ARBA00010062"/>
    </source>
</evidence>
<organism evidence="6 7">
    <name type="scientific">Vitreoscilla filiformis</name>
    <dbReference type="NCBI Taxonomy" id="63"/>
    <lineage>
        <taxon>Bacteria</taxon>
        <taxon>Pseudomonadati</taxon>
        <taxon>Pseudomonadota</taxon>
        <taxon>Betaproteobacteria</taxon>
        <taxon>Neisseriales</taxon>
        <taxon>Neisseriaceae</taxon>
        <taxon>Vitreoscilla</taxon>
    </lineage>
</organism>
<keyword evidence="7" id="KW-1185">Reference proteome</keyword>
<dbReference type="PRINTS" id="PR00337">
    <property type="entry name" value="LEUILEVALBP"/>
</dbReference>
<dbReference type="InterPro" id="IPR028082">
    <property type="entry name" value="Peripla_BP_I"/>
</dbReference>
<evidence type="ECO:0000259" key="5">
    <source>
        <dbReference type="Pfam" id="PF13458"/>
    </source>
</evidence>
<evidence type="ECO:0000256" key="3">
    <source>
        <dbReference type="ARBA" id="ARBA00022729"/>
    </source>
</evidence>
<reference evidence="6 7" key="1">
    <citation type="submission" date="2017-07" db="EMBL/GenBank/DDBJ databases">
        <title>Complete Genome Sequence of the cosmetic ferment Vitreoscilla filiformis (ATCC15551).</title>
        <authorList>
            <person name="Contreras S."/>
            <person name="Sagory-Zalkind P."/>
            <person name="Blanquart H."/>
            <person name="Iltis A."/>
            <person name="Morand S.C."/>
        </authorList>
    </citation>
    <scope>NUCLEOTIDE SEQUENCE [LARGE SCALE GENOMIC DNA]</scope>
    <source>
        <strain evidence="6 7">ATCC 15551</strain>
    </source>
</reference>
<evidence type="ECO:0000256" key="2">
    <source>
        <dbReference type="ARBA" id="ARBA00022448"/>
    </source>
</evidence>
<dbReference type="InterPro" id="IPR006311">
    <property type="entry name" value="TAT_signal"/>
</dbReference>
<feature type="domain" description="Leucine-binding protein" evidence="5">
    <location>
        <begin position="32"/>
        <end position="369"/>
    </location>
</feature>
<proteinExistence type="inferred from homology"/>
<evidence type="ECO:0000313" key="6">
    <source>
        <dbReference type="EMBL" id="ASM76553.1"/>
    </source>
</evidence>
<dbReference type="InterPro" id="IPR028081">
    <property type="entry name" value="Leu-bd"/>
</dbReference>
<dbReference type="KEGG" id="vff:VITFI_CDS0774"/>
<dbReference type="Pfam" id="PF13458">
    <property type="entry name" value="Peripla_BP_6"/>
    <property type="match status" value="1"/>
</dbReference>
<dbReference type="Proteomes" id="UP000199729">
    <property type="component" value="Chromosome"/>
</dbReference>
<keyword evidence="3" id="KW-0732">Signal</keyword>
<evidence type="ECO:0000313" key="7">
    <source>
        <dbReference type="Proteomes" id="UP000199729"/>
    </source>
</evidence>
<dbReference type="EMBL" id="CP022423">
    <property type="protein sequence ID" value="ASM76553.1"/>
    <property type="molecule type" value="Genomic_DNA"/>
</dbReference>
<dbReference type="InterPro" id="IPR000709">
    <property type="entry name" value="Leu_Ile_Val-bd"/>
</dbReference>
<comment type="similarity">
    <text evidence="1">Belongs to the leucine-binding protein family.</text>
</comment>
<protein>
    <recommendedName>
        <fullName evidence="5">Leucine-binding protein domain-containing protein</fullName>
    </recommendedName>
</protein>
<name>A0A221KCL8_VITFI</name>
<sequence>MTDSAHLSRRQWLAATALAGWAAPSAAQNNSVAIGMVRPLTGPLKEVAQGYLETVRATLNVVNAQGGVHGTRLDLVALDDMGDPKRTTEQARALVSNPSVVAVAGIAGTGNVMGAAPVLQAGGLALVGPFTGSELLHDVTKYRNIFHIRASYRDEIDVLGETIVARHARGQVVVFYQEDTFGQGAYTTLGHYIARTAPHMKVSAFKFDRNTGRVANPQAASLALQSADGVLLLAAPRSAVQLLEMTRQQRSSATVYTLSVVDALALVKGAGAKAASGTLISQVVPNPKKSPLPLVREYRHLAETSQLPLSYAGLEGYISIRVIIEALRRTKAPITRDKVMTALEDFGKVDLAGFALQFTRKSHSGSRFVDTAMINPTGSIID</sequence>
<dbReference type="RefSeq" id="WP_089415869.1">
    <property type="nucleotide sequence ID" value="NZ_CP022423.1"/>
</dbReference>
<gene>
    <name evidence="6" type="ORF">VITFI_CDS0774</name>
</gene>
<keyword evidence="4" id="KW-0029">Amino-acid transport</keyword>
<dbReference type="SUPFAM" id="SSF53822">
    <property type="entry name" value="Periplasmic binding protein-like I"/>
    <property type="match status" value="1"/>
</dbReference>